<dbReference type="InterPro" id="IPR002060">
    <property type="entry name" value="Squ/phyt_synthse"/>
</dbReference>
<keyword evidence="1" id="KW-0808">Transferase</keyword>
<dbReference type="Pfam" id="PF00494">
    <property type="entry name" value="SQS_PSY"/>
    <property type="match status" value="1"/>
</dbReference>
<dbReference type="Gene3D" id="1.10.600.10">
    <property type="entry name" value="Farnesyl Diphosphate Synthase"/>
    <property type="match status" value="1"/>
</dbReference>
<dbReference type="InterPro" id="IPR008949">
    <property type="entry name" value="Isoprenoid_synthase_dom_sf"/>
</dbReference>
<dbReference type="SUPFAM" id="SSF48576">
    <property type="entry name" value="Terpenoid synthases"/>
    <property type="match status" value="1"/>
</dbReference>
<dbReference type="EMBL" id="CP002456">
    <property type="protein sequence ID" value="ADU92244.1"/>
    <property type="molecule type" value="Genomic_DNA"/>
</dbReference>
<dbReference type="GO" id="GO:0016765">
    <property type="term" value="F:transferase activity, transferring alkyl or aryl (other than methyl) groups"/>
    <property type="evidence" value="ECO:0007669"/>
    <property type="project" value="UniProtKB-ARBA"/>
</dbReference>
<dbReference type="AlphaFoldDB" id="A0A654KIT9"/>
<sequence length="286" mass="32796">MAKNPSLTPSEQVINEKTYSTSSPEHFAYLYLAEDKKNSVRTLYALFNDIKNILYTQSDSNIARIKLSWWKDAIEKLYLEKSNSVNHPLLFAFNSIKNKHNINLQFLLNVIESVEMDLTHNRYLEFRSLNKFHALQSGSIFSAVSQILGSTKPDVIKHAQNLGEFLHFVDMISEMGIDASQGRIYVPMEYLRKHEITASDFLKATPKVINSPLKDFLILEASAKSNEVLKLYEALPPEEKKNLRPLKALRLMGEAKLKKIKKGDPFKNEIALTPLHMLMISSRVWL</sequence>
<protein>
    <submittedName>
        <fullName evidence="1">Phytoene synthase</fullName>
        <ecNumber evidence="1">2.5.1.32</ecNumber>
    </submittedName>
</protein>
<gene>
    <name evidence="1" type="ordered locus">TEQUI_1324</name>
</gene>
<name>A0A654KIT9_TAYEM</name>
<dbReference type="EC" id="2.5.1.32" evidence="1"/>
<dbReference type="Proteomes" id="UP000007472">
    <property type="component" value="Chromosome"/>
</dbReference>
<evidence type="ECO:0000313" key="1">
    <source>
        <dbReference type="EMBL" id="ADU92244.1"/>
    </source>
</evidence>
<reference evidence="1 2" key="1">
    <citation type="journal article" date="2011" name="J. Bacteriol.">
        <title>Genome sequence of Taylorella equigenitalis MCE9, the causative agent of contagious equine metritis.</title>
        <authorList>
            <person name="Hebert L."/>
            <person name="Moumen B."/>
            <person name="Duquesne F."/>
            <person name="Breuil M.F."/>
            <person name="Laugier C."/>
            <person name="Batto J.M."/>
            <person name="Renault P."/>
            <person name="Petry S."/>
        </authorList>
    </citation>
    <scope>NUCLEOTIDE SEQUENCE [LARGE SCALE GENOMIC DNA]</scope>
    <source>
        <strain evidence="1 2">MCE9</strain>
    </source>
</reference>
<accession>A0A654KIT9</accession>
<organism evidence="1 2">
    <name type="scientific">Taylorella equigenitalis (strain MCE9)</name>
    <dbReference type="NCBI Taxonomy" id="937774"/>
    <lineage>
        <taxon>Bacteria</taxon>
        <taxon>Pseudomonadati</taxon>
        <taxon>Pseudomonadota</taxon>
        <taxon>Betaproteobacteria</taxon>
        <taxon>Burkholderiales</taxon>
        <taxon>Alcaligenaceae</taxon>
        <taxon>Taylorella</taxon>
    </lineage>
</organism>
<dbReference type="KEGG" id="teq:TEQUI_1324"/>
<proteinExistence type="predicted"/>
<evidence type="ECO:0000313" key="2">
    <source>
        <dbReference type="Proteomes" id="UP000007472"/>
    </source>
</evidence>
<dbReference type="PANTHER" id="PTHR31480">
    <property type="entry name" value="BIFUNCTIONAL LYCOPENE CYCLASE/PHYTOENE SYNTHASE"/>
    <property type="match status" value="1"/>
</dbReference>